<evidence type="ECO:0000313" key="2">
    <source>
        <dbReference type="EMBL" id="QIC72078.1"/>
    </source>
</evidence>
<reference evidence="2 3" key="1">
    <citation type="submission" date="2019-09" db="EMBL/GenBank/DDBJ databases">
        <title>Non-baumannii Acinetobacter spp. carrying blaNDM-1 isolated in China.</title>
        <authorList>
            <person name="Cui C."/>
            <person name="Chen C."/>
            <person name="Sun J."/>
            <person name="Liu Y."/>
        </authorList>
    </citation>
    <scope>NUCLEOTIDE SEQUENCE [LARGE SCALE GENOMIC DNA]</scope>
    <source>
        <strain evidence="2 3">B18</strain>
        <plasmid evidence="3">pb18-3</plasmid>
    </source>
</reference>
<geneLocation type="plasmid" evidence="3">
    <name>pb18-3</name>
</geneLocation>
<feature type="chain" id="PRO_5025452857" description="C-type lysozyme inhibitor domain-containing protein" evidence="1">
    <location>
        <begin position="21"/>
        <end position="134"/>
    </location>
</feature>
<keyword evidence="2" id="KW-0614">Plasmid</keyword>
<organism evidence="2 3">
    <name type="scientific">Acinetobacter indicus</name>
    <dbReference type="NCBI Taxonomy" id="756892"/>
    <lineage>
        <taxon>Bacteria</taxon>
        <taxon>Pseudomonadati</taxon>
        <taxon>Pseudomonadota</taxon>
        <taxon>Gammaproteobacteria</taxon>
        <taxon>Moraxellales</taxon>
        <taxon>Moraxellaceae</taxon>
        <taxon>Acinetobacter</taxon>
    </lineage>
</organism>
<keyword evidence="1" id="KW-0732">Signal</keyword>
<name>A0A6C0Y7C7_9GAMM</name>
<dbReference type="EMBL" id="CP044458">
    <property type="protein sequence ID" value="QIC72078.1"/>
    <property type="molecule type" value="Genomic_DNA"/>
</dbReference>
<evidence type="ECO:0000313" key="3">
    <source>
        <dbReference type="Proteomes" id="UP000503440"/>
    </source>
</evidence>
<protein>
    <recommendedName>
        <fullName evidence="4">C-type lysozyme inhibitor domain-containing protein</fullName>
    </recommendedName>
</protein>
<feature type="signal peptide" evidence="1">
    <location>
        <begin position="1"/>
        <end position="20"/>
    </location>
</feature>
<gene>
    <name evidence="2" type="ORF">FSC09_17115</name>
</gene>
<dbReference type="Proteomes" id="UP000503440">
    <property type="component" value="Plasmid pB18-3"/>
</dbReference>
<dbReference type="RefSeq" id="WP_163146637.1">
    <property type="nucleotide sequence ID" value="NZ_CP044458.1"/>
</dbReference>
<evidence type="ECO:0008006" key="4">
    <source>
        <dbReference type="Google" id="ProtNLM"/>
    </source>
</evidence>
<dbReference type="AlphaFoldDB" id="A0A6C0Y7C7"/>
<accession>A0A6C0Y7C7</accession>
<sequence length="134" mass="15012">MKLNLIVSAFILACATHVSAAEPVKTPKVKSAQCNIDMLYFPCKVGQLNVDGYAVFNISFADGQAGWKVTRPYAGDNAIVVQKETNKKSRAKSYWIDWGGDRVTWMERDGGLDTECFHIEGSPKDFCWQVEEEE</sequence>
<proteinExistence type="predicted"/>
<evidence type="ECO:0000256" key="1">
    <source>
        <dbReference type="SAM" id="SignalP"/>
    </source>
</evidence>